<dbReference type="Proteomes" id="UP001309705">
    <property type="component" value="Unassembled WGS sequence"/>
</dbReference>
<dbReference type="InterPro" id="IPR038763">
    <property type="entry name" value="DHH_sf"/>
</dbReference>
<dbReference type="SUPFAM" id="SSF64182">
    <property type="entry name" value="DHH phosphoesterases"/>
    <property type="match status" value="1"/>
</dbReference>
<evidence type="ECO:0000259" key="1">
    <source>
        <dbReference type="SMART" id="SM01131"/>
    </source>
</evidence>
<dbReference type="InterPro" id="IPR004097">
    <property type="entry name" value="DHHA2"/>
</dbReference>
<gene>
    <name evidence="2" type="ORF">VSX58_02730</name>
</gene>
<comment type="caution">
    <text evidence="2">The sequence shown here is derived from an EMBL/GenBank/DDBJ whole genome shotgun (WGS) entry which is preliminary data.</text>
</comment>
<organism evidence="2 3">
    <name type="scientific">Brenneria populi</name>
    <dbReference type="NCBI Taxonomy" id="1505588"/>
    <lineage>
        <taxon>Bacteria</taxon>
        <taxon>Pseudomonadati</taxon>
        <taxon>Pseudomonadota</taxon>
        <taxon>Gammaproteobacteria</taxon>
        <taxon>Enterobacterales</taxon>
        <taxon>Pectobacteriaceae</taxon>
        <taxon>Brenneria</taxon>
    </lineage>
</organism>
<dbReference type="SMART" id="SM01131">
    <property type="entry name" value="DHHA2"/>
    <property type="match status" value="1"/>
</dbReference>
<reference evidence="2 3" key="1">
    <citation type="journal article" date="2017" name="Int. J. Syst. Evol. Microbiol.">
        <title>Brenneria populi subsp. brevivirga subsp. nov. isolated from symptomatic bark of Populus x euramericana canker, and description of Brenneria populi subsp. populi subsp. nov.</title>
        <authorList>
            <person name="Zheng M.H."/>
            <person name="Piao C.G."/>
            <person name="Xue H."/>
            <person name="Guo M.W."/>
            <person name="Li Y."/>
        </authorList>
    </citation>
    <scope>NUCLEOTIDE SEQUENCE [LARGE SCALE GENOMIC DNA]</scope>
    <source>
        <strain evidence="2 3">D9-5</strain>
    </source>
</reference>
<dbReference type="Gene3D" id="3.10.310.20">
    <property type="entry name" value="DHHA2 domain"/>
    <property type="match status" value="1"/>
</dbReference>
<feature type="domain" description="DHHA2" evidence="1">
    <location>
        <begin position="7"/>
        <end position="123"/>
    </location>
</feature>
<name>A0ABU6JLJ3_9GAMM</name>
<keyword evidence="3" id="KW-1185">Reference proteome</keyword>
<proteinExistence type="predicted"/>
<dbReference type="EMBL" id="JAYWTM010000001">
    <property type="protein sequence ID" value="MEC5341531.1"/>
    <property type="molecule type" value="Genomic_DNA"/>
</dbReference>
<accession>A0ABU6JLJ3</accession>
<dbReference type="InterPro" id="IPR038222">
    <property type="entry name" value="DHHA2_dom_sf"/>
</dbReference>
<sequence>MDYDGFVAELLAAKTDLTGQSAVQLLNRDAKNYQIHGVSLLLSQIELRDMSDIDPYLPELKQEIGHTRQITGLDMVILVLTDITHHNSVLYFSNNKTIRSRHIYLPGMTSRKKEILPWLTSHFSSLER</sequence>
<protein>
    <submittedName>
        <fullName evidence="2">DHHA2 domain-containing protein</fullName>
    </submittedName>
</protein>
<dbReference type="RefSeq" id="WP_327616703.1">
    <property type="nucleotide sequence ID" value="NZ_JAYWTM010000001.1"/>
</dbReference>
<evidence type="ECO:0000313" key="2">
    <source>
        <dbReference type="EMBL" id="MEC5341531.1"/>
    </source>
</evidence>
<evidence type="ECO:0000313" key="3">
    <source>
        <dbReference type="Proteomes" id="UP001309705"/>
    </source>
</evidence>
<dbReference type="Pfam" id="PF02833">
    <property type="entry name" value="DHHA2"/>
    <property type="match status" value="1"/>
</dbReference>